<evidence type="ECO:0000259" key="2">
    <source>
        <dbReference type="SMART" id="SM00014"/>
    </source>
</evidence>
<dbReference type="PANTHER" id="PTHR14969:SF13">
    <property type="entry name" value="AT30094P"/>
    <property type="match status" value="1"/>
</dbReference>
<keyword evidence="1" id="KW-0472">Membrane</keyword>
<dbReference type="SUPFAM" id="SSF48317">
    <property type="entry name" value="Acid phosphatase/Vanadium-dependent haloperoxidase"/>
    <property type="match status" value="1"/>
</dbReference>
<dbReference type="CDD" id="cd03392">
    <property type="entry name" value="PAP2_like_2"/>
    <property type="match status" value="1"/>
</dbReference>
<feature type="transmembrane region" description="Helical" evidence="1">
    <location>
        <begin position="188"/>
        <end position="210"/>
    </location>
</feature>
<dbReference type="PANTHER" id="PTHR14969">
    <property type="entry name" value="SPHINGOSINE-1-PHOSPHATE PHOSPHOHYDROLASE"/>
    <property type="match status" value="1"/>
</dbReference>
<evidence type="ECO:0000256" key="1">
    <source>
        <dbReference type="SAM" id="Phobius"/>
    </source>
</evidence>
<comment type="caution">
    <text evidence="3">The sequence shown here is derived from an EMBL/GenBank/DDBJ whole genome shotgun (WGS) entry which is preliminary data.</text>
</comment>
<reference evidence="3 4" key="1">
    <citation type="journal article" date="2017" name="BMC Microbiol.">
        <title>Comparative genomics of Enterococcus spp. isolated from bovine feces.</title>
        <authorList>
            <person name="Beukers A.G."/>
            <person name="Zaheer R."/>
            <person name="Goji N."/>
            <person name="Amoako K.K."/>
            <person name="Chaves A.V."/>
            <person name="Ward M.P."/>
            <person name="McAllister T.A."/>
        </authorList>
    </citation>
    <scope>NUCLEOTIDE SEQUENCE [LARGE SCALE GENOMIC DNA]</scope>
    <source>
        <strain evidence="3 4">F1129D 143</strain>
    </source>
</reference>
<feature type="domain" description="Phosphatidic acid phosphatase type 2/haloperoxidase" evidence="2">
    <location>
        <begin position="88"/>
        <end position="199"/>
    </location>
</feature>
<gene>
    <name evidence="3" type="ORF">BH747_12640</name>
</gene>
<sequence>MKNDRKIPLILSAVALSILIGLILCVKINPLWFKKIDSAIYTTFTWPQNQIITMIVRYFAKLATIGPTLGLAFFFAIYVWKKNYHLLALWNVFNIFAVSGAGYILKNVIARTRPDVWQVETRTSYSFPSGHSLLAFAFFLSVILSLSFLWDRRKVRRIALILTGYPLLIACTRIYLRVHYPSDILAGFALSALVVFLSYVGCISFIPTVFQVKSNPRKKQHPLFTKKQKIILVLLSLVFVIILTRVIYELGVYSHFFG</sequence>
<dbReference type="STRING" id="112904.BH747_12640"/>
<proteinExistence type="predicted"/>
<evidence type="ECO:0000313" key="4">
    <source>
        <dbReference type="Proteomes" id="UP000192477"/>
    </source>
</evidence>
<accession>A0A1V8YME1</accession>
<protein>
    <recommendedName>
        <fullName evidence="2">Phosphatidic acid phosphatase type 2/haloperoxidase domain-containing protein</fullName>
    </recommendedName>
</protein>
<dbReference type="InterPro" id="IPR000326">
    <property type="entry name" value="PAP2/HPO"/>
</dbReference>
<feature type="transmembrane region" description="Helical" evidence="1">
    <location>
        <begin position="58"/>
        <end position="80"/>
    </location>
</feature>
<feature type="transmembrane region" description="Helical" evidence="1">
    <location>
        <begin position="230"/>
        <end position="248"/>
    </location>
</feature>
<dbReference type="InterPro" id="IPR036938">
    <property type="entry name" value="PAP2/HPO_sf"/>
</dbReference>
<dbReference type="EMBL" id="MJEA01000019">
    <property type="protein sequence ID" value="OQO68207.1"/>
    <property type="molecule type" value="Genomic_DNA"/>
</dbReference>
<feature type="transmembrane region" description="Helical" evidence="1">
    <location>
        <begin position="125"/>
        <end position="146"/>
    </location>
</feature>
<dbReference type="SMART" id="SM00014">
    <property type="entry name" value="acidPPc"/>
    <property type="match status" value="1"/>
</dbReference>
<name>A0A1V8YME1_9ENTE</name>
<feature type="transmembrane region" description="Helical" evidence="1">
    <location>
        <begin position="87"/>
        <end position="105"/>
    </location>
</feature>
<dbReference type="RefSeq" id="WP_081184916.1">
    <property type="nucleotide sequence ID" value="NZ_MJEB01000025.1"/>
</dbReference>
<dbReference type="Pfam" id="PF01569">
    <property type="entry name" value="PAP2"/>
    <property type="match status" value="1"/>
</dbReference>
<dbReference type="Proteomes" id="UP000192477">
    <property type="component" value="Unassembled WGS sequence"/>
</dbReference>
<dbReference type="OrthoDB" id="27330at2"/>
<evidence type="ECO:0000313" key="3">
    <source>
        <dbReference type="EMBL" id="OQO68207.1"/>
    </source>
</evidence>
<organism evidence="3 4">
    <name type="scientific">Enterococcus villorum</name>
    <dbReference type="NCBI Taxonomy" id="112904"/>
    <lineage>
        <taxon>Bacteria</taxon>
        <taxon>Bacillati</taxon>
        <taxon>Bacillota</taxon>
        <taxon>Bacilli</taxon>
        <taxon>Lactobacillales</taxon>
        <taxon>Enterococcaceae</taxon>
        <taxon>Enterococcus</taxon>
    </lineage>
</organism>
<keyword evidence="1" id="KW-1133">Transmembrane helix</keyword>
<keyword evidence="1" id="KW-0812">Transmembrane</keyword>
<dbReference type="Gene3D" id="1.20.144.10">
    <property type="entry name" value="Phosphatidic acid phosphatase type 2/haloperoxidase"/>
    <property type="match status" value="1"/>
</dbReference>
<dbReference type="AlphaFoldDB" id="A0A1V8YME1"/>
<feature type="transmembrane region" description="Helical" evidence="1">
    <location>
        <begin position="158"/>
        <end position="176"/>
    </location>
</feature>